<evidence type="ECO:0000313" key="2">
    <source>
        <dbReference type="EMBL" id="ERG90097.1"/>
    </source>
</evidence>
<dbReference type="Proteomes" id="UP000030649">
    <property type="component" value="Unassembled WGS sequence"/>
</dbReference>
<dbReference type="STRING" id="1238424.J07HQW1_00110"/>
<organism evidence="2 3">
    <name type="scientific">Haloquadratum walsbyi J07HQW1</name>
    <dbReference type="NCBI Taxonomy" id="1238424"/>
    <lineage>
        <taxon>Archaea</taxon>
        <taxon>Methanobacteriati</taxon>
        <taxon>Methanobacteriota</taxon>
        <taxon>Stenosarchaea group</taxon>
        <taxon>Halobacteria</taxon>
        <taxon>Halobacteriales</taxon>
        <taxon>Haloferacaceae</taxon>
        <taxon>Haloquadratum</taxon>
    </lineage>
</organism>
<dbReference type="EMBL" id="KE356560">
    <property type="protein sequence ID" value="ERG90097.1"/>
    <property type="molecule type" value="Genomic_DNA"/>
</dbReference>
<evidence type="ECO:0000256" key="1">
    <source>
        <dbReference type="SAM" id="MobiDB-lite"/>
    </source>
</evidence>
<feature type="compositionally biased region" description="Low complexity" evidence="1">
    <location>
        <begin position="33"/>
        <end position="48"/>
    </location>
</feature>
<gene>
    <name evidence="2" type="ORF">J07HQW1_00110</name>
</gene>
<sequence length="57" mass="6240">MTSGYHVTAPLGVYEGDFPSDSKARNHRPAGRPPLRATARNAAAVRPAEQLCRDRLH</sequence>
<reference evidence="2 3" key="1">
    <citation type="journal article" date="2013" name="PLoS ONE">
        <title>Assembly-driven community genomics of a hypersaline microbial ecosystem.</title>
        <authorList>
            <person name="Podell S."/>
            <person name="Ugalde J.A."/>
            <person name="Narasingarao P."/>
            <person name="Banfield J.F."/>
            <person name="Heidelberg K.B."/>
            <person name="Allen E.E."/>
        </authorList>
    </citation>
    <scope>NUCLEOTIDE SEQUENCE [LARGE SCALE GENOMIC DNA]</scope>
    <source>
        <strain evidence="3">J07HQW1</strain>
    </source>
</reference>
<accession>U1P972</accession>
<dbReference type="AlphaFoldDB" id="U1P972"/>
<proteinExistence type="predicted"/>
<evidence type="ECO:0000313" key="3">
    <source>
        <dbReference type="Proteomes" id="UP000030649"/>
    </source>
</evidence>
<feature type="region of interest" description="Disordered" evidence="1">
    <location>
        <begin position="1"/>
        <end position="57"/>
    </location>
</feature>
<protein>
    <submittedName>
        <fullName evidence="2">Uncharacterized protein</fullName>
    </submittedName>
</protein>
<feature type="non-terminal residue" evidence="2">
    <location>
        <position position="57"/>
    </location>
</feature>
<dbReference type="HOGENOM" id="CLU_3000691_0_0_2"/>
<name>U1P972_9EURY</name>